<accession>A0A4Z0WDN5</accession>
<dbReference type="Gene3D" id="2.60.40.1760">
    <property type="entry name" value="glycosyl hydrolase (family 31)"/>
    <property type="match status" value="1"/>
</dbReference>
<feature type="domain" description="Glycoside hydrolase family 31 TIM barrel" evidence="3">
    <location>
        <begin position="260"/>
        <end position="586"/>
    </location>
</feature>
<keyword evidence="2" id="KW-0326">Glycosidase</keyword>
<evidence type="ECO:0000313" key="7">
    <source>
        <dbReference type="Proteomes" id="UP000297475"/>
    </source>
</evidence>
<dbReference type="InterPro" id="IPR000322">
    <property type="entry name" value="Glyco_hydro_31_TIM"/>
</dbReference>
<dbReference type="Proteomes" id="UP000297475">
    <property type="component" value="Unassembled WGS sequence"/>
</dbReference>
<dbReference type="InterPro" id="IPR017853">
    <property type="entry name" value="GH"/>
</dbReference>
<organism evidence="6 7">
    <name type="scientific">Natronospirillum operosum</name>
    <dbReference type="NCBI Taxonomy" id="2759953"/>
    <lineage>
        <taxon>Bacteria</taxon>
        <taxon>Pseudomonadati</taxon>
        <taxon>Pseudomonadota</taxon>
        <taxon>Gammaproteobacteria</taxon>
        <taxon>Oceanospirillales</taxon>
        <taxon>Natronospirillaceae</taxon>
        <taxon>Natronospirillum</taxon>
    </lineage>
</organism>
<feature type="domain" description="Glycoside hydrolase family 31 N-terminal" evidence="4">
    <location>
        <begin position="27"/>
        <end position="213"/>
    </location>
</feature>
<dbReference type="RefSeq" id="WP_135483541.1">
    <property type="nucleotide sequence ID" value="NZ_SRMF01000004.1"/>
</dbReference>
<dbReference type="PANTHER" id="PTHR22762">
    <property type="entry name" value="ALPHA-GLUCOSIDASE"/>
    <property type="match status" value="1"/>
</dbReference>
<keyword evidence="7" id="KW-1185">Reference proteome</keyword>
<feature type="domain" description="Glycosyl hydrolase family 31 C-terminal" evidence="5">
    <location>
        <begin position="596"/>
        <end position="683"/>
    </location>
</feature>
<name>A0A4Z0WDN5_9GAMM</name>
<sequence>MKTLKNWNLEKNDDTTVYLRVEDRHLVCINILADTLFRVRLLKDGTWRLDRSWTINPDGQTFPQGRSRDSVAGFSCPSYRLTQSENQLQIETGSLRLTITQPLQFTWEARTERGWALVTEDRPTGAYMLGVRTHAHSHFLRRQSKERVYGLGEKAGKLERSKRRFEMRSLDAMGYDAEHTDPLYKHLPFTITQTESVGSFSIFYDTLNTCVLDIGRELDNYHAPYRSFTADDGDLDYYFRWSPRILDLVKSQLELTGGMALPPRWSLGYSGSTMAYTDAPDAQNQLIGFLQKLEEEGIPCDSFHLSSGYTSIEDKRYVFTWNREKIPDPVKLTGQFNDAGVRLIANIKPCLLRNHPHYQEVAQRNLFIKDSESDNPELSSFWDDEGSHLDFTNPDTLAWWQDNVTHALLDQGITSTWNDNNEFEVWDHGARCHGFGNEIEVGLIRPLHSLLMVHASWEAQSHYSPQTRPYLVTRSGCAGLQQFAQTWTGDNRTNWESLRWNIRMGLGLSLSGIYNIGHDVGGFAGPQPGPELLLRWVQNGIFHPRFTIHSWNDDGSVTEPWTHPGVVREIRAAIRFRYRLLPYLYTCLWQAVNHKEPILRPTFLDHESDPRTYDDTDDFLLGRDLLVASVVEEGAITRVVYLPDNGSGWWDFWTGQWHSPGTRVEQSVSLEDMPLFVRAGSILPLADEAEKATPEAEVGRTLMLFPAPGSFSSTSMIFDDDGESRDGPQCITELQLSGDDQGLELNLTHTGDMPFPFSQLKVSLPAGERRPLSCKGQLIKKGGLITVREGS</sequence>
<dbReference type="SUPFAM" id="SSF51011">
    <property type="entry name" value="Glycosyl hydrolase domain"/>
    <property type="match status" value="1"/>
</dbReference>
<dbReference type="Pfam" id="PF21365">
    <property type="entry name" value="Glyco_hydro_31_3rd"/>
    <property type="match status" value="1"/>
</dbReference>
<protein>
    <submittedName>
        <fullName evidence="6">Alpha-glucosidase</fullName>
    </submittedName>
</protein>
<keyword evidence="2" id="KW-0378">Hydrolase</keyword>
<dbReference type="OrthoDB" id="176168at2"/>
<reference evidence="6 7" key="1">
    <citation type="submission" date="2019-04" db="EMBL/GenBank/DDBJ databases">
        <title>Natronospirillum operosus gen. nov., sp. nov., a haloalkaliphilic satellite isolated from decaying biomass of laboratory culture of cyanobacterium Geitlerinema sp. and proposal of Natronospirillaceae fam. nov. and Saccharospirillaceae fam. nov.</title>
        <authorList>
            <person name="Kevbrin V."/>
            <person name="Boltyanskaya Y."/>
            <person name="Koziaeva V."/>
            <person name="Grouzdev D.S."/>
            <person name="Park M."/>
            <person name="Cho J."/>
        </authorList>
    </citation>
    <scope>NUCLEOTIDE SEQUENCE [LARGE SCALE GENOMIC DNA]</scope>
    <source>
        <strain evidence="6 7">G-116</strain>
    </source>
</reference>
<dbReference type="InterPro" id="IPR013780">
    <property type="entry name" value="Glyco_hydro_b"/>
</dbReference>
<dbReference type="InterPro" id="IPR011013">
    <property type="entry name" value="Gal_mutarotase_sf_dom"/>
</dbReference>
<dbReference type="CDD" id="cd06599">
    <property type="entry name" value="GH31_glycosidase_Aec37"/>
    <property type="match status" value="1"/>
</dbReference>
<dbReference type="InterPro" id="IPR048395">
    <property type="entry name" value="Glyco_hydro_31_C"/>
</dbReference>
<evidence type="ECO:0000256" key="1">
    <source>
        <dbReference type="ARBA" id="ARBA00007806"/>
    </source>
</evidence>
<gene>
    <name evidence="6" type="ORF">E4656_12135</name>
</gene>
<dbReference type="SUPFAM" id="SSF74650">
    <property type="entry name" value="Galactose mutarotase-like"/>
    <property type="match status" value="1"/>
</dbReference>
<dbReference type="EMBL" id="SRMF01000004">
    <property type="protein sequence ID" value="TGG92869.1"/>
    <property type="molecule type" value="Genomic_DNA"/>
</dbReference>
<proteinExistence type="inferred from homology"/>
<evidence type="ECO:0000313" key="6">
    <source>
        <dbReference type="EMBL" id="TGG92869.1"/>
    </source>
</evidence>
<dbReference type="Pfam" id="PF13802">
    <property type="entry name" value="Gal_mutarotas_2"/>
    <property type="match status" value="1"/>
</dbReference>
<dbReference type="GO" id="GO:0030246">
    <property type="term" value="F:carbohydrate binding"/>
    <property type="evidence" value="ECO:0007669"/>
    <property type="project" value="InterPro"/>
</dbReference>
<comment type="similarity">
    <text evidence="1 2">Belongs to the glycosyl hydrolase 31 family.</text>
</comment>
<dbReference type="PANTHER" id="PTHR22762:SF165">
    <property type="entry name" value="PUTATIVE (AFU_ORTHOLOGUE AFUA_1G06560)-RELATED"/>
    <property type="match status" value="1"/>
</dbReference>
<evidence type="ECO:0000256" key="2">
    <source>
        <dbReference type="RuleBase" id="RU361185"/>
    </source>
</evidence>
<dbReference type="InterPro" id="IPR025887">
    <property type="entry name" value="Glyco_hydro_31_N_dom"/>
</dbReference>
<dbReference type="GO" id="GO:0005975">
    <property type="term" value="P:carbohydrate metabolic process"/>
    <property type="evidence" value="ECO:0007669"/>
    <property type="project" value="InterPro"/>
</dbReference>
<dbReference type="CDD" id="cd14752">
    <property type="entry name" value="GH31_N"/>
    <property type="match status" value="1"/>
</dbReference>
<evidence type="ECO:0000259" key="3">
    <source>
        <dbReference type="Pfam" id="PF01055"/>
    </source>
</evidence>
<dbReference type="Pfam" id="PF01055">
    <property type="entry name" value="Glyco_hydro_31_2nd"/>
    <property type="match status" value="1"/>
</dbReference>
<comment type="caution">
    <text evidence="6">The sequence shown here is derived from an EMBL/GenBank/DDBJ whole genome shotgun (WGS) entry which is preliminary data.</text>
</comment>
<dbReference type="Gene3D" id="2.60.40.1180">
    <property type="entry name" value="Golgi alpha-mannosidase II"/>
    <property type="match status" value="1"/>
</dbReference>
<dbReference type="GO" id="GO:0004553">
    <property type="term" value="F:hydrolase activity, hydrolyzing O-glycosyl compounds"/>
    <property type="evidence" value="ECO:0007669"/>
    <property type="project" value="InterPro"/>
</dbReference>
<dbReference type="Gene3D" id="3.20.20.80">
    <property type="entry name" value="Glycosidases"/>
    <property type="match status" value="1"/>
</dbReference>
<evidence type="ECO:0000259" key="5">
    <source>
        <dbReference type="Pfam" id="PF21365"/>
    </source>
</evidence>
<dbReference type="AlphaFoldDB" id="A0A4Z0WDN5"/>
<evidence type="ECO:0000259" key="4">
    <source>
        <dbReference type="Pfam" id="PF13802"/>
    </source>
</evidence>
<dbReference type="SUPFAM" id="SSF51445">
    <property type="entry name" value="(Trans)glycosidases"/>
    <property type="match status" value="1"/>
</dbReference>